<feature type="domain" description="FHA" evidence="2">
    <location>
        <begin position="28"/>
        <end position="83"/>
    </location>
</feature>
<evidence type="ECO:0000313" key="4">
    <source>
        <dbReference type="EMBL" id="KTB13715.1"/>
    </source>
</evidence>
<evidence type="ECO:0000313" key="3">
    <source>
        <dbReference type="EMBL" id="KTA95983.1"/>
    </source>
</evidence>
<reference evidence="3 5" key="1">
    <citation type="submission" date="2015-10" db="EMBL/GenBank/DDBJ databases">
        <title>Draft genomes sequences of Candida glabrata isolates 1A, 1B, 2A, 2B, 3A and 3B.</title>
        <authorList>
            <person name="Haavelsrud O.E."/>
            <person name="Gaustad P."/>
        </authorList>
    </citation>
    <scope>NUCLEOTIDE SEQUENCE [LARGE SCALE GENOMIC DNA]</scope>
    <source>
        <strain evidence="3">910700640</strain>
    </source>
</reference>
<dbReference type="VEuPathDB" id="FungiDB:GWK60_A02673"/>
<dbReference type="VEuPathDB" id="FungiDB:CAGL0A02838g"/>
<dbReference type="Pfam" id="PF00498">
    <property type="entry name" value="FHA"/>
    <property type="match status" value="1"/>
</dbReference>
<evidence type="ECO:0000259" key="2">
    <source>
        <dbReference type="PROSITE" id="PS50006"/>
    </source>
</evidence>
<feature type="compositionally biased region" description="Polar residues" evidence="1">
    <location>
        <begin position="371"/>
        <end position="381"/>
    </location>
</feature>
<sequence length="845" mass="95763">MWVLRYSYVEETGEVKKVSCCIRQNVQYTIGRSSKNNLVIKNDKSISRQHVSLKWSSSKNCIELTNTGKLTKSSEKYLGSNELITYSADETQIEMLLGVAPVKIILSRIDELFDIPNSLSQFRETLETLGIQISVDNANVNSTSLITVGDFGYRELFAACNDINIYSSGLLTEICNKLVNDHDNFDAEWRSIQSSYHRNLDLEGLLSQFGGIRGKFFFLMYKIDRFIISYLNPFLLKLSVEIHDSIHKNDDLLRLISSKQADEIPIVISNEKIKYLPEDTLQIHSDDIYKFIESGDLYRNAIRYQSMERKSIFDLEDETTNAIIPQKRSLANTSQPTDTSLESTKKKRVRRHKVEPLNSLSFFAGGISPVPSTNNEYNQSKDNGHLDSEISPDSVSTTREQKITRLSPTISTTRMEHALTDDNSEPTIVQRSIAEGISHRDELIGNDKVVEDQHHLPDMKKRDIHENTMYNNNYNGNKTLYGVESSLTQSNSLQSMGYEKSNNKTELSKKNAGGIMSTEKNSDAQRPNLKSQTLNSLEDNDPKRNLQKRGIDIVKLVQTTKESEVKRLSSTIVKIEDSELTEEAINKLNDLVLIEPVADLIRTKSDISAYNSTQQQWKNRKNFKKFVKICPKYKSEQSSIESMSRHIRGSGEILTREFLQTKNVPVDYYNSHHDQNDFVDEINTAPQANKSNSFVHQILPEIADENENSFSFSRTAIGNGNNNSANEIHNSNQQLFVVDDDFEDSQDVGHLLNKADTSEPPQQLQDHEDTMNDGPHSTTPVRNKRNRGKSFYSNVGKGDQSSCTNLFSPLTLDKLVMVSMSSSFRVNTFKLASILSACTDFGRTT</sequence>
<organism evidence="3 5">
    <name type="scientific">Candida glabrata</name>
    <name type="common">Yeast</name>
    <name type="synonym">Torulopsis glabrata</name>
    <dbReference type="NCBI Taxonomy" id="5478"/>
    <lineage>
        <taxon>Eukaryota</taxon>
        <taxon>Fungi</taxon>
        <taxon>Dikarya</taxon>
        <taxon>Ascomycota</taxon>
        <taxon>Saccharomycotina</taxon>
        <taxon>Saccharomycetes</taxon>
        <taxon>Saccharomycetales</taxon>
        <taxon>Saccharomycetaceae</taxon>
        <taxon>Nakaseomyces</taxon>
    </lineage>
</organism>
<protein>
    <submittedName>
        <fullName evidence="3">DNA repair protein XRS2</fullName>
    </submittedName>
</protein>
<dbReference type="EMBL" id="LLZZ01000177">
    <property type="protein sequence ID" value="KTA95983.1"/>
    <property type="molecule type" value="Genomic_DNA"/>
</dbReference>
<comment type="caution">
    <text evidence="3">The sequence shown here is derived from an EMBL/GenBank/DDBJ whole genome shotgun (WGS) entry which is preliminary data.</text>
</comment>
<dbReference type="AlphaFoldDB" id="A0A0W0C8K4"/>
<dbReference type="InterPro" id="IPR008984">
    <property type="entry name" value="SMAD_FHA_dom_sf"/>
</dbReference>
<dbReference type="VEuPathDB" id="FungiDB:B1J91_A02838g"/>
<feature type="compositionally biased region" description="Polar residues" evidence="1">
    <location>
        <begin position="524"/>
        <end position="537"/>
    </location>
</feature>
<dbReference type="SUPFAM" id="SSF49879">
    <property type="entry name" value="SMAD/FHA domain"/>
    <property type="match status" value="1"/>
</dbReference>
<gene>
    <name evidence="3" type="ORF">AO440_005487</name>
    <name evidence="4" type="ORF">AO440_005701</name>
</gene>
<feature type="region of interest" description="Disordered" evidence="1">
    <location>
        <begin position="753"/>
        <end position="798"/>
    </location>
</feature>
<proteinExistence type="predicted"/>
<dbReference type="Proteomes" id="UP000054886">
    <property type="component" value="Unassembled WGS sequence"/>
</dbReference>
<dbReference type="PROSITE" id="PS50006">
    <property type="entry name" value="FHA_DOMAIN"/>
    <property type="match status" value="1"/>
</dbReference>
<feature type="region of interest" description="Disordered" evidence="1">
    <location>
        <begin position="371"/>
        <end position="399"/>
    </location>
</feature>
<dbReference type="VEuPathDB" id="FungiDB:GVI51_A02629"/>
<dbReference type="InterPro" id="IPR000253">
    <property type="entry name" value="FHA_dom"/>
</dbReference>
<feature type="region of interest" description="Disordered" evidence="1">
    <location>
        <begin position="495"/>
        <end position="543"/>
    </location>
</feature>
<dbReference type="EMBL" id="LLZZ01000006">
    <property type="protein sequence ID" value="KTB13715.1"/>
    <property type="molecule type" value="Genomic_DNA"/>
</dbReference>
<evidence type="ECO:0000313" key="5">
    <source>
        <dbReference type="Proteomes" id="UP000054886"/>
    </source>
</evidence>
<dbReference type="Gene3D" id="2.60.200.20">
    <property type="match status" value="1"/>
</dbReference>
<name>A0A0W0C8K4_CANGB</name>
<evidence type="ECO:0000256" key="1">
    <source>
        <dbReference type="SAM" id="MobiDB-lite"/>
    </source>
</evidence>
<accession>A0A0W0C8K4</accession>